<feature type="compositionally biased region" description="Basic and acidic residues" evidence="1">
    <location>
        <begin position="43"/>
        <end position="57"/>
    </location>
</feature>
<evidence type="ECO:0000313" key="3">
    <source>
        <dbReference type="Proteomes" id="UP000285146"/>
    </source>
</evidence>
<organism evidence="2 3">
    <name type="scientific">Cytospora leucostoma</name>
    <dbReference type="NCBI Taxonomy" id="1230097"/>
    <lineage>
        <taxon>Eukaryota</taxon>
        <taxon>Fungi</taxon>
        <taxon>Dikarya</taxon>
        <taxon>Ascomycota</taxon>
        <taxon>Pezizomycotina</taxon>
        <taxon>Sordariomycetes</taxon>
        <taxon>Sordariomycetidae</taxon>
        <taxon>Diaporthales</taxon>
        <taxon>Cytosporaceae</taxon>
        <taxon>Cytospora</taxon>
    </lineage>
</organism>
<dbReference type="EMBL" id="LKEB01000003">
    <property type="protein sequence ID" value="ROW17110.1"/>
    <property type="molecule type" value="Genomic_DNA"/>
</dbReference>
<gene>
    <name evidence="2" type="ORF">VPNG_01117</name>
</gene>
<proteinExistence type="predicted"/>
<reference evidence="2 3" key="1">
    <citation type="submission" date="2015-09" db="EMBL/GenBank/DDBJ databases">
        <title>Host preference determinants of Valsa canker pathogens revealed by comparative genomics.</title>
        <authorList>
            <person name="Yin Z."/>
            <person name="Huang L."/>
        </authorList>
    </citation>
    <scope>NUCLEOTIDE SEQUENCE [LARGE SCALE GENOMIC DNA]</scope>
    <source>
        <strain evidence="2 3">SXYLt</strain>
    </source>
</reference>
<dbReference type="AlphaFoldDB" id="A0A423XKY9"/>
<evidence type="ECO:0000256" key="1">
    <source>
        <dbReference type="SAM" id="MobiDB-lite"/>
    </source>
</evidence>
<sequence length="243" mass="27024">MASTASAIPRFLLPQSGRIWRRANLGNNLRAPLRYASSSTTGKDAKGKPIVLEKPERFNPPSHGSRLSTKKHSRPQQPQHYGGSLSAEERAAQSKKEYPGLPPPEGTWGHWFMNSRALHLSITMGTLASLAVFTVVENFKRNTPFAEMLPSSADFREHPVVSLRAIYDVWQLTQIHNSAVVAAKRKKNVDDVAKRAEYRKAHGLDQEGGWLSWTVRGGGGQEEATPQQPEPVPAKREKWLGIF</sequence>
<keyword evidence="3" id="KW-1185">Reference proteome</keyword>
<dbReference type="STRING" id="1230097.A0A423XKY9"/>
<feature type="compositionally biased region" description="Basic and acidic residues" evidence="1">
    <location>
        <begin position="87"/>
        <end position="98"/>
    </location>
</feature>
<dbReference type="OrthoDB" id="5397827at2759"/>
<evidence type="ECO:0000313" key="2">
    <source>
        <dbReference type="EMBL" id="ROW17110.1"/>
    </source>
</evidence>
<name>A0A423XKY9_9PEZI</name>
<dbReference type="InParanoid" id="A0A423XKY9"/>
<comment type="caution">
    <text evidence="2">The sequence shown here is derived from an EMBL/GenBank/DDBJ whole genome shotgun (WGS) entry which is preliminary data.</text>
</comment>
<accession>A0A423XKY9</accession>
<feature type="region of interest" description="Disordered" evidence="1">
    <location>
        <begin position="36"/>
        <end position="100"/>
    </location>
</feature>
<protein>
    <submittedName>
        <fullName evidence="2">Uncharacterized protein</fullName>
    </submittedName>
</protein>
<dbReference type="Proteomes" id="UP000285146">
    <property type="component" value="Unassembled WGS sequence"/>
</dbReference>